<reference evidence="1 2" key="2">
    <citation type="journal article" date="2019" name="G3 (Bethesda)">
        <title>Hybrid Assembly of the Genome of the Entomopathogenic Nematode Steinernema carpocapsae Identifies the X-Chromosome.</title>
        <authorList>
            <person name="Serra L."/>
            <person name="Macchietto M."/>
            <person name="Macias-Munoz A."/>
            <person name="McGill C.J."/>
            <person name="Rodriguez I.M."/>
            <person name="Rodriguez B."/>
            <person name="Murad R."/>
            <person name="Mortazavi A."/>
        </authorList>
    </citation>
    <scope>NUCLEOTIDE SEQUENCE [LARGE SCALE GENOMIC DNA]</scope>
    <source>
        <strain evidence="1 2">ALL</strain>
    </source>
</reference>
<proteinExistence type="predicted"/>
<organism evidence="1 2">
    <name type="scientific">Steinernema carpocapsae</name>
    <name type="common">Entomopathogenic nematode</name>
    <dbReference type="NCBI Taxonomy" id="34508"/>
    <lineage>
        <taxon>Eukaryota</taxon>
        <taxon>Metazoa</taxon>
        <taxon>Ecdysozoa</taxon>
        <taxon>Nematoda</taxon>
        <taxon>Chromadorea</taxon>
        <taxon>Rhabditida</taxon>
        <taxon>Tylenchina</taxon>
        <taxon>Panagrolaimomorpha</taxon>
        <taxon>Strongyloidoidea</taxon>
        <taxon>Steinernematidae</taxon>
        <taxon>Steinernema</taxon>
    </lineage>
</organism>
<sequence>MENSFHAVWLSQSMKVAYVFAILVAIATAGKPVLTLPAPQVGFYKITVTLSQKHKETTGALKPKGLASATVYLRLLYKIGDEVKDFSPAFILNKPKNKKDKSKDDSGIFKGDFAASKKSFIFPVLGECSDKGGVCEDPTHLLWGIDTNVGFFYDQVDVVTPTGNLITFNSRSIADCGSVIAKCSGANRVWILASKEDTEGTVFTLNVEAGRVFNELNGKSLKTPPASTKCNETMHTENKEMCST</sequence>
<evidence type="ECO:0000313" key="1">
    <source>
        <dbReference type="EMBL" id="TKR71874.1"/>
    </source>
</evidence>
<dbReference type="Proteomes" id="UP000298663">
    <property type="component" value="Unassembled WGS sequence"/>
</dbReference>
<dbReference type="AlphaFoldDB" id="A0A4U5MQJ9"/>
<keyword evidence="2" id="KW-1185">Reference proteome</keyword>
<gene>
    <name evidence="1" type="ORF">L596_019407</name>
</gene>
<accession>A0A4U5MQJ9</accession>
<evidence type="ECO:0000313" key="2">
    <source>
        <dbReference type="Proteomes" id="UP000298663"/>
    </source>
</evidence>
<comment type="caution">
    <text evidence="1">The sequence shown here is derived from an EMBL/GenBank/DDBJ whole genome shotgun (WGS) entry which is preliminary data.</text>
</comment>
<protein>
    <submittedName>
        <fullName evidence="1">Uncharacterized protein</fullName>
    </submittedName>
</protein>
<reference evidence="1 2" key="1">
    <citation type="journal article" date="2015" name="Genome Biol.">
        <title>Comparative genomics of Steinernema reveals deeply conserved gene regulatory networks.</title>
        <authorList>
            <person name="Dillman A.R."/>
            <person name="Macchietto M."/>
            <person name="Porter C.F."/>
            <person name="Rogers A."/>
            <person name="Williams B."/>
            <person name="Antoshechkin I."/>
            <person name="Lee M.M."/>
            <person name="Goodwin Z."/>
            <person name="Lu X."/>
            <person name="Lewis E.E."/>
            <person name="Goodrich-Blair H."/>
            <person name="Stock S.P."/>
            <person name="Adams B.J."/>
            <person name="Sternberg P.W."/>
            <person name="Mortazavi A."/>
        </authorList>
    </citation>
    <scope>NUCLEOTIDE SEQUENCE [LARGE SCALE GENOMIC DNA]</scope>
    <source>
        <strain evidence="1 2">ALL</strain>
    </source>
</reference>
<dbReference type="EMBL" id="AZBU02000006">
    <property type="protein sequence ID" value="TKR71874.1"/>
    <property type="molecule type" value="Genomic_DNA"/>
</dbReference>
<name>A0A4U5MQJ9_STECR</name>